<evidence type="ECO:0000313" key="2">
    <source>
        <dbReference type="EMBL" id="KAA0203351.1"/>
    </source>
</evidence>
<dbReference type="Proteomes" id="UP000711488">
    <property type="component" value="Unassembled WGS sequence"/>
</dbReference>
<comment type="caution">
    <text evidence="2">The sequence shown here is derived from an EMBL/GenBank/DDBJ whole genome shotgun (WGS) entry which is preliminary data.</text>
</comment>
<accession>A0A6A0HDM0</accession>
<dbReference type="EMBL" id="JQDR03001821">
    <property type="protein sequence ID" value="KAA0203351.1"/>
    <property type="molecule type" value="Genomic_DNA"/>
</dbReference>
<proteinExistence type="predicted"/>
<feature type="compositionally biased region" description="Polar residues" evidence="1">
    <location>
        <begin position="1"/>
        <end position="18"/>
    </location>
</feature>
<name>A0A6A0HDM0_HYAAZ</name>
<dbReference type="AlphaFoldDB" id="A0A6A0HDM0"/>
<reference evidence="2" key="1">
    <citation type="submission" date="2014-08" db="EMBL/GenBank/DDBJ databases">
        <authorList>
            <person name="Murali S."/>
            <person name="Richards S."/>
            <person name="Bandaranaike D."/>
            <person name="Bellair M."/>
            <person name="Blankenburg K."/>
            <person name="Chao H."/>
            <person name="Dinh H."/>
            <person name="Doddapaneni H."/>
            <person name="Dugan-Rocha S."/>
            <person name="Elkadiri S."/>
            <person name="Gnanaolivu R."/>
            <person name="Hughes D."/>
            <person name="Lee S."/>
            <person name="Li M."/>
            <person name="Ming W."/>
            <person name="Munidasa M."/>
            <person name="Muniz J."/>
            <person name="Nguyen L."/>
            <person name="Osuji N."/>
            <person name="Pu L.-L."/>
            <person name="Puazo M."/>
            <person name="Skinner E."/>
            <person name="Qu C."/>
            <person name="Quiroz J."/>
            <person name="Raj R."/>
            <person name="Weissenberger G."/>
            <person name="Xin Y."/>
            <person name="Zou X."/>
            <person name="Han Y."/>
            <person name="Worley K."/>
            <person name="Muzny D."/>
            <person name="Gibbs R."/>
        </authorList>
    </citation>
    <scope>NUCLEOTIDE SEQUENCE</scope>
    <source>
        <strain evidence="2">HAZT.00-mixed</strain>
        <tissue evidence="2">Whole organism</tissue>
    </source>
</reference>
<organism evidence="2">
    <name type="scientific">Hyalella azteca</name>
    <name type="common">Amphipod</name>
    <dbReference type="NCBI Taxonomy" id="294128"/>
    <lineage>
        <taxon>Eukaryota</taxon>
        <taxon>Metazoa</taxon>
        <taxon>Ecdysozoa</taxon>
        <taxon>Arthropoda</taxon>
        <taxon>Crustacea</taxon>
        <taxon>Multicrustacea</taxon>
        <taxon>Malacostraca</taxon>
        <taxon>Eumalacostraca</taxon>
        <taxon>Peracarida</taxon>
        <taxon>Amphipoda</taxon>
        <taxon>Senticaudata</taxon>
        <taxon>Talitrida</taxon>
        <taxon>Talitroidea</taxon>
        <taxon>Hyalellidae</taxon>
        <taxon>Hyalella</taxon>
    </lineage>
</organism>
<sequence length="238" mass="26504">MDTTASSMEPSTAERGTSQPEPEDEPQQLPAVPELRHPTREGSAVRPYTRVFRTTVKEVWWPMPLSLPCTEPGCSGQCASTDWTHRKQAECRHLEGRHLIARPTFNITCARDTVDDIAVEPQQAINITPTEVIPETEEGDGASEVSALEERVVSIDTAEEEHESAEVTGNNRTTKDIEGPIEWVLEQFIAPLNGLARNKNWDEFELILEDITTAESKTILIPKGSDPALIKNWRPIAL</sequence>
<gene>
    <name evidence="2" type="ORF">HAZT_HAZT003461</name>
</gene>
<reference evidence="2" key="3">
    <citation type="submission" date="2019-06" db="EMBL/GenBank/DDBJ databases">
        <authorList>
            <person name="Poynton C."/>
            <person name="Hasenbein S."/>
            <person name="Benoit J.B."/>
            <person name="Sepulveda M.S."/>
            <person name="Poelchau M.F."/>
            <person name="Murali S.C."/>
            <person name="Chen S."/>
            <person name="Glastad K.M."/>
            <person name="Werren J.H."/>
            <person name="Vineis J.H."/>
            <person name="Bowen J.L."/>
            <person name="Friedrich M."/>
            <person name="Jones J."/>
            <person name="Robertson H.M."/>
            <person name="Feyereisen R."/>
            <person name="Mechler-Hickson A."/>
            <person name="Mathers N."/>
            <person name="Lee C.E."/>
            <person name="Colbourne J.K."/>
            <person name="Biales A."/>
            <person name="Johnston J.S."/>
            <person name="Wellborn G.A."/>
            <person name="Rosendale A.J."/>
            <person name="Cridge A.G."/>
            <person name="Munoz-Torres M.C."/>
            <person name="Bain P.A."/>
            <person name="Manny A.R."/>
            <person name="Major K.M."/>
            <person name="Lambert F.N."/>
            <person name="Vulpe C.D."/>
            <person name="Tuck P."/>
            <person name="Blalock B.J."/>
            <person name="Lin Y.-Y."/>
            <person name="Smith M.E."/>
            <person name="Ochoa-Acuna H."/>
            <person name="Chen M.-J.M."/>
            <person name="Childers C.P."/>
            <person name="Qu J."/>
            <person name="Dugan S."/>
            <person name="Lee S.L."/>
            <person name="Chao H."/>
            <person name="Dinh H."/>
            <person name="Han Y."/>
            <person name="Doddapaneni H."/>
            <person name="Worley K.C."/>
            <person name="Muzny D.M."/>
            <person name="Gibbs R.A."/>
            <person name="Richards S."/>
        </authorList>
    </citation>
    <scope>NUCLEOTIDE SEQUENCE</scope>
    <source>
        <strain evidence="2">HAZT.00-mixed</strain>
        <tissue evidence="2">Whole organism</tissue>
    </source>
</reference>
<evidence type="ECO:0000256" key="1">
    <source>
        <dbReference type="SAM" id="MobiDB-lite"/>
    </source>
</evidence>
<reference evidence="2" key="2">
    <citation type="journal article" date="2018" name="Environ. Sci. Technol.">
        <title>The Toxicogenome of Hyalella azteca: A Model for Sediment Ecotoxicology and Evolutionary Toxicology.</title>
        <authorList>
            <person name="Poynton H.C."/>
            <person name="Hasenbein S."/>
            <person name="Benoit J.B."/>
            <person name="Sepulveda M.S."/>
            <person name="Poelchau M.F."/>
            <person name="Hughes D.S.T."/>
            <person name="Murali S.C."/>
            <person name="Chen S."/>
            <person name="Glastad K.M."/>
            <person name="Goodisman M.A.D."/>
            <person name="Werren J.H."/>
            <person name="Vineis J.H."/>
            <person name="Bowen J.L."/>
            <person name="Friedrich M."/>
            <person name="Jones J."/>
            <person name="Robertson H.M."/>
            <person name="Feyereisen R."/>
            <person name="Mechler-Hickson A."/>
            <person name="Mathers N."/>
            <person name="Lee C.E."/>
            <person name="Colbourne J.K."/>
            <person name="Biales A."/>
            <person name="Johnston J.S."/>
            <person name="Wellborn G.A."/>
            <person name="Rosendale A.J."/>
            <person name="Cridge A.G."/>
            <person name="Munoz-Torres M.C."/>
            <person name="Bain P.A."/>
            <person name="Manny A.R."/>
            <person name="Major K.M."/>
            <person name="Lambert F.N."/>
            <person name="Vulpe C.D."/>
            <person name="Tuck P."/>
            <person name="Blalock B.J."/>
            <person name="Lin Y.Y."/>
            <person name="Smith M.E."/>
            <person name="Ochoa-Acuna H."/>
            <person name="Chen M.M."/>
            <person name="Childers C.P."/>
            <person name="Qu J."/>
            <person name="Dugan S."/>
            <person name="Lee S.L."/>
            <person name="Chao H."/>
            <person name="Dinh H."/>
            <person name="Han Y."/>
            <person name="Doddapaneni H."/>
            <person name="Worley K.C."/>
            <person name="Muzny D.M."/>
            <person name="Gibbs R.A."/>
            <person name="Richards S."/>
        </authorList>
    </citation>
    <scope>NUCLEOTIDE SEQUENCE</scope>
    <source>
        <strain evidence="2">HAZT.00-mixed</strain>
        <tissue evidence="2">Whole organism</tissue>
    </source>
</reference>
<protein>
    <submittedName>
        <fullName evidence="2">Uncharacterized protein</fullName>
    </submittedName>
</protein>
<feature type="region of interest" description="Disordered" evidence="1">
    <location>
        <begin position="1"/>
        <end position="43"/>
    </location>
</feature>